<dbReference type="Proteomes" id="UP001202180">
    <property type="component" value="Unassembled WGS sequence"/>
</dbReference>
<evidence type="ECO:0000313" key="1">
    <source>
        <dbReference type="EMBL" id="MCK8493987.1"/>
    </source>
</evidence>
<dbReference type="RefSeq" id="WP_248478592.1">
    <property type="nucleotide sequence ID" value="NZ_JALPRF010000003.1"/>
</dbReference>
<evidence type="ECO:0008006" key="3">
    <source>
        <dbReference type="Google" id="ProtNLM"/>
    </source>
</evidence>
<dbReference type="EMBL" id="JALPRF010000003">
    <property type="protein sequence ID" value="MCK8493987.1"/>
    <property type="molecule type" value="Genomic_DNA"/>
</dbReference>
<protein>
    <recommendedName>
        <fullName evidence="3">GAF domain-containing protein</fullName>
    </recommendedName>
</protein>
<comment type="caution">
    <text evidence="1">The sequence shown here is derived from an EMBL/GenBank/DDBJ whole genome shotgun (WGS) entry which is preliminary data.</text>
</comment>
<evidence type="ECO:0000313" key="2">
    <source>
        <dbReference type="Proteomes" id="UP001202180"/>
    </source>
</evidence>
<organism evidence="1 2">
    <name type="scientific">Spirosoma liriopis</name>
    <dbReference type="NCBI Taxonomy" id="2937440"/>
    <lineage>
        <taxon>Bacteria</taxon>
        <taxon>Pseudomonadati</taxon>
        <taxon>Bacteroidota</taxon>
        <taxon>Cytophagia</taxon>
        <taxon>Cytophagales</taxon>
        <taxon>Cytophagaceae</taxon>
        <taxon>Spirosoma</taxon>
    </lineage>
</organism>
<proteinExistence type="predicted"/>
<accession>A0ABT0HQ65</accession>
<reference evidence="1 2" key="1">
    <citation type="submission" date="2022-04" db="EMBL/GenBank/DDBJ databases">
        <title>Spirosoma sp. strain RP8 genome sequencing and assembly.</title>
        <authorList>
            <person name="Jung Y."/>
        </authorList>
    </citation>
    <scope>NUCLEOTIDE SEQUENCE [LARGE SCALE GENOMIC DNA]</scope>
    <source>
        <strain evidence="1 2">RP8</strain>
    </source>
</reference>
<gene>
    <name evidence="1" type="ORF">M0L20_19125</name>
</gene>
<name>A0ABT0HQ65_9BACT</name>
<sequence>MSRFSLIYAKDGQYQQLYCTSQNEAIGLLQHISVGQIGIPIGVYDAKTELFSWETNRQQQYNRMSIEEQGRLGSQIIAVAQTLRRQQEHGAALAGLHQTQANLANFINRI</sequence>
<keyword evidence="2" id="KW-1185">Reference proteome</keyword>